<dbReference type="Gene3D" id="3.40.630.30">
    <property type="match status" value="1"/>
</dbReference>
<dbReference type="Proteomes" id="UP001196870">
    <property type="component" value="Unassembled WGS sequence"/>
</dbReference>
<evidence type="ECO:0000259" key="1">
    <source>
        <dbReference type="PROSITE" id="PS51186"/>
    </source>
</evidence>
<dbReference type="PROSITE" id="PS51186">
    <property type="entry name" value="GNAT"/>
    <property type="match status" value="1"/>
</dbReference>
<evidence type="ECO:0000313" key="2">
    <source>
        <dbReference type="EMBL" id="MBR0667744.1"/>
    </source>
</evidence>
<dbReference type="PANTHER" id="PTHR39173:SF1">
    <property type="entry name" value="ACETYLTRANSFERASE"/>
    <property type="match status" value="1"/>
</dbReference>
<dbReference type="PANTHER" id="PTHR39173">
    <property type="entry name" value="ACETYLTRANSFERASE"/>
    <property type="match status" value="1"/>
</dbReference>
<dbReference type="Pfam" id="PF00583">
    <property type="entry name" value="Acetyltransf_1"/>
    <property type="match status" value="1"/>
</dbReference>
<dbReference type="InterPro" id="IPR016181">
    <property type="entry name" value="Acyl_CoA_acyltransferase"/>
</dbReference>
<feature type="domain" description="N-acetyltransferase" evidence="1">
    <location>
        <begin position="28"/>
        <end position="188"/>
    </location>
</feature>
<dbReference type="SUPFAM" id="SSF55729">
    <property type="entry name" value="Acyl-CoA N-acyltransferases (Nat)"/>
    <property type="match status" value="1"/>
</dbReference>
<dbReference type="InterPro" id="IPR000182">
    <property type="entry name" value="GNAT_dom"/>
</dbReference>
<dbReference type="EMBL" id="JAAGBB010000040">
    <property type="protein sequence ID" value="MBR0667744.1"/>
    <property type="molecule type" value="Genomic_DNA"/>
</dbReference>
<comment type="caution">
    <text evidence="2">The sequence shown here is derived from an EMBL/GenBank/DDBJ whole genome shotgun (WGS) entry which is preliminary data.</text>
</comment>
<proteinExistence type="predicted"/>
<keyword evidence="3" id="KW-1185">Reference proteome</keyword>
<evidence type="ECO:0000313" key="3">
    <source>
        <dbReference type="Proteomes" id="UP001196870"/>
    </source>
</evidence>
<reference evidence="3" key="1">
    <citation type="journal article" date="2021" name="Syst. Appl. Microbiol.">
        <title>Roseomonas hellenica sp. nov., isolated from roots of wild-growing Alkanna tinctoria.</title>
        <authorList>
            <person name="Rat A."/>
            <person name="Naranjo H.D."/>
            <person name="Lebbe L."/>
            <person name="Cnockaert M."/>
            <person name="Krigas N."/>
            <person name="Grigoriadou K."/>
            <person name="Maloupa E."/>
            <person name="Willems A."/>
        </authorList>
    </citation>
    <scope>NUCLEOTIDE SEQUENCE [LARGE SCALE GENOMIC DNA]</scope>
    <source>
        <strain evidence="3">LMG 31523</strain>
    </source>
</reference>
<sequence>MPDVSLVRPSAAELPAYRDALARGWSPASIRAAETAREHLAKIAADAAGFLAGLDDEDAKGDPVRLPDGSLVPRLPGFTRWIWDGDFCGSIGFRWQPGTSALPPHVLGHIGYGVVPWKRGAGHAKRALALLLPEARRRGLDAVALTTDADNIASQRVILACGGTLVERFRKPAAYGDAEGLRFRIALA</sequence>
<dbReference type="RefSeq" id="WP_211855521.1">
    <property type="nucleotide sequence ID" value="NZ_JAAGBB010000040.1"/>
</dbReference>
<organism evidence="2 3">
    <name type="scientific">Plastoroseomonas hellenica</name>
    <dbReference type="NCBI Taxonomy" id="2687306"/>
    <lineage>
        <taxon>Bacteria</taxon>
        <taxon>Pseudomonadati</taxon>
        <taxon>Pseudomonadota</taxon>
        <taxon>Alphaproteobacteria</taxon>
        <taxon>Acetobacterales</taxon>
        <taxon>Acetobacteraceae</taxon>
        <taxon>Plastoroseomonas</taxon>
    </lineage>
</organism>
<name>A0ABS5F597_9PROT</name>
<protein>
    <submittedName>
        <fullName evidence="2">GNAT family N-acetyltransferase</fullName>
    </submittedName>
</protein>
<accession>A0ABS5F597</accession>
<gene>
    <name evidence="2" type="ORF">GXW71_25535</name>
</gene>